<proteinExistence type="predicted"/>
<evidence type="ECO:0000256" key="1">
    <source>
        <dbReference type="SAM" id="SignalP"/>
    </source>
</evidence>
<dbReference type="Proteomes" id="UP000531231">
    <property type="component" value="Unassembled WGS sequence"/>
</dbReference>
<feature type="signal peptide" evidence="1">
    <location>
        <begin position="1"/>
        <end position="26"/>
    </location>
</feature>
<keyword evidence="1" id="KW-0732">Signal</keyword>
<sequence>MIRNIFPYIITFILCSIVSFIPAAQAQESDAQQLAKKLANPVSSLISVPIQNTYTCCTGANNAGRFTTNIQPVIPFSLNADWNLIVRTIVPIIHQSSPAPDIGAKFGLGDTVQSFFLSPVQKTDGIIWGVGSAFLWPTATNAMLGNQKWGAGPTAVALKQMHGWTMGMLTNHIWSFAGESDRQNVSATLIQPFISYTFPNTVGLSLNSEMTYDWTNEQWTIPVDLGISKVFTFGKQHVSLGVTGQYFASKPDNGPDWGARFTATFLFPK</sequence>
<evidence type="ECO:0008006" key="4">
    <source>
        <dbReference type="Google" id="ProtNLM"/>
    </source>
</evidence>
<protein>
    <recommendedName>
        <fullName evidence="4">Transporter</fullName>
    </recommendedName>
</protein>
<feature type="chain" id="PRO_5030680810" description="Transporter" evidence="1">
    <location>
        <begin position="27"/>
        <end position="269"/>
    </location>
</feature>
<evidence type="ECO:0000313" key="2">
    <source>
        <dbReference type="EMBL" id="MBB5090686.1"/>
    </source>
</evidence>
<dbReference type="RefSeq" id="WP_210307597.1">
    <property type="nucleotide sequence ID" value="NZ_JACHIL010000002.1"/>
</dbReference>
<dbReference type="EMBL" id="JACHIL010000002">
    <property type="protein sequence ID" value="MBB5090686.1"/>
    <property type="molecule type" value="Genomic_DNA"/>
</dbReference>
<name>A0A7W8AK03_9HYPH</name>
<gene>
    <name evidence="2" type="ORF">HNQ68_001210</name>
</gene>
<keyword evidence="3" id="KW-1185">Reference proteome</keyword>
<accession>A0A7W8AK03</accession>
<reference evidence="2 3" key="1">
    <citation type="submission" date="2020-08" db="EMBL/GenBank/DDBJ databases">
        <title>Genomic Encyclopedia of Type Strains, Phase IV (KMG-IV): sequencing the most valuable type-strain genomes for metagenomic binning, comparative biology and taxonomic classification.</title>
        <authorList>
            <person name="Goeker M."/>
        </authorList>
    </citation>
    <scope>NUCLEOTIDE SEQUENCE [LARGE SCALE GENOMIC DNA]</scope>
    <source>
        <strain evidence="2 3">DSM 25620</strain>
    </source>
</reference>
<comment type="caution">
    <text evidence="2">The sequence shown here is derived from an EMBL/GenBank/DDBJ whole genome shotgun (WGS) entry which is preliminary data.</text>
</comment>
<evidence type="ECO:0000313" key="3">
    <source>
        <dbReference type="Proteomes" id="UP000531231"/>
    </source>
</evidence>
<dbReference type="AlphaFoldDB" id="A0A7W8AK03"/>
<organism evidence="2 3">
    <name type="scientific">Pseudochrobactrum saccharolyticum</name>
    <dbReference type="NCBI Taxonomy" id="354352"/>
    <lineage>
        <taxon>Bacteria</taxon>
        <taxon>Pseudomonadati</taxon>
        <taxon>Pseudomonadota</taxon>
        <taxon>Alphaproteobacteria</taxon>
        <taxon>Hyphomicrobiales</taxon>
        <taxon>Brucellaceae</taxon>
        <taxon>Pseudochrobactrum</taxon>
    </lineage>
</organism>